<dbReference type="EMBL" id="BAABLK010000037">
    <property type="protein sequence ID" value="GAA5228479.1"/>
    <property type="molecule type" value="Genomic_DNA"/>
</dbReference>
<keyword evidence="3" id="KW-0276">Fatty acid metabolism</keyword>
<dbReference type="RefSeq" id="WP_210099516.1">
    <property type="nucleotide sequence ID" value="NZ_BAABLK010000037.1"/>
</dbReference>
<dbReference type="PANTHER" id="PTHR43981:SF2">
    <property type="entry name" value="ENOYL-[ACYL-CARRIER-PROTEIN] REDUCTASE, MITOCHONDRIAL"/>
    <property type="match status" value="1"/>
</dbReference>
<dbReference type="InterPro" id="IPR036291">
    <property type="entry name" value="NAD(P)-bd_dom_sf"/>
</dbReference>
<keyword evidence="7" id="KW-0443">Lipid metabolism</keyword>
<sequence>MRALTHDQFGDPTEVLSITEIPQPDPGPGEVRVRMLLSPIHNHDLLTIRGAYGFKPTMPARAGTEAVGIIDILGDGVDSLVLGQRVATGGTFGVWAEYFIAQASALVPIADAISDEVAAQLISMPFSAISLLDSLKLNPGDWLVQNAANGAVGRLVAQLAAARGINAIGLVRRSAGIAELAAQKVGNIVATDTEEWTTQVHDFTGGAPIIAGVDAVGGASSGELLSLLAENSTLVVFGAMESPVMQINSSDIIFKQATLRGFWGSKVSTTMAAPKREALMGELIKHLGSGALTLPVEATYSFHEAGIAAQANSEPGRSGKIMLRP</sequence>
<dbReference type="SMART" id="SM00829">
    <property type="entry name" value="PKS_ER"/>
    <property type="match status" value="1"/>
</dbReference>
<dbReference type="Proteomes" id="UP001501257">
    <property type="component" value="Unassembled WGS sequence"/>
</dbReference>
<evidence type="ECO:0000259" key="11">
    <source>
        <dbReference type="SMART" id="SM00829"/>
    </source>
</evidence>
<organism evidence="12 13">
    <name type="scientific">Paeniglutamicibacter antarcticus</name>
    <dbReference type="NCBI Taxonomy" id="494023"/>
    <lineage>
        <taxon>Bacteria</taxon>
        <taxon>Bacillati</taxon>
        <taxon>Actinomycetota</taxon>
        <taxon>Actinomycetes</taxon>
        <taxon>Micrococcales</taxon>
        <taxon>Micrococcaceae</taxon>
        <taxon>Paeniglutamicibacter</taxon>
    </lineage>
</organism>
<protein>
    <recommendedName>
        <fullName evidence="9">enoyl-[acyl-carrier-protein] reductase</fullName>
        <ecNumber evidence="9">1.3.1.104</ecNumber>
    </recommendedName>
</protein>
<evidence type="ECO:0000256" key="3">
    <source>
        <dbReference type="ARBA" id="ARBA00022832"/>
    </source>
</evidence>
<comment type="catalytic activity">
    <reaction evidence="10">
        <text>a 2,3-saturated acyl-[ACP] + NADP(+) = a (2E)-enoyl-[ACP] + NADPH + H(+)</text>
        <dbReference type="Rhea" id="RHEA:22564"/>
        <dbReference type="Rhea" id="RHEA-COMP:9925"/>
        <dbReference type="Rhea" id="RHEA-COMP:9926"/>
        <dbReference type="ChEBI" id="CHEBI:15378"/>
        <dbReference type="ChEBI" id="CHEBI:57783"/>
        <dbReference type="ChEBI" id="CHEBI:58349"/>
        <dbReference type="ChEBI" id="CHEBI:78784"/>
        <dbReference type="ChEBI" id="CHEBI:78785"/>
        <dbReference type="EC" id="1.3.1.104"/>
    </reaction>
</comment>
<keyword evidence="13" id="KW-1185">Reference proteome</keyword>
<evidence type="ECO:0000256" key="6">
    <source>
        <dbReference type="ARBA" id="ARBA00023002"/>
    </source>
</evidence>
<feature type="domain" description="Enoyl reductase (ER)" evidence="11">
    <location>
        <begin position="11"/>
        <end position="323"/>
    </location>
</feature>
<keyword evidence="2" id="KW-0444">Lipid biosynthesis</keyword>
<dbReference type="Gene3D" id="3.90.180.10">
    <property type="entry name" value="Medium-chain alcohol dehydrogenases, catalytic domain"/>
    <property type="match status" value="1"/>
</dbReference>
<evidence type="ECO:0000256" key="7">
    <source>
        <dbReference type="ARBA" id="ARBA00023098"/>
    </source>
</evidence>
<dbReference type="Pfam" id="PF00107">
    <property type="entry name" value="ADH_zinc_N"/>
    <property type="match status" value="1"/>
</dbReference>
<evidence type="ECO:0000313" key="12">
    <source>
        <dbReference type="EMBL" id="GAA5228479.1"/>
    </source>
</evidence>
<evidence type="ECO:0000256" key="1">
    <source>
        <dbReference type="ARBA" id="ARBA00010371"/>
    </source>
</evidence>
<evidence type="ECO:0000256" key="8">
    <source>
        <dbReference type="ARBA" id="ARBA00023160"/>
    </source>
</evidence>
<dbReference type="Pfam" id="PF08240">
    <property type="entry name" value="ADH_N"/>
    <property type="match status" value="1"/>
</dbReference>
<dbReference type="EC" id="1.3.1.104" evidence="9"/>
<comment type="similarity">
    <text evidence="1">Belongs to the zinc-containing alcohol dehydrogenase family. Quinone oxidoreductase subfamily.</text>
</comment>
<accession>A0ABP9TP15</accession>
<dbReference type="InterPro" id="IPR020843">
    <property type="entry name" value="ER"/>
</dbReference>
<evidence type="ECO:0000256" key="2">
    <source>
        <dbReference type="ARBA" id="ARBA00022516"/>
    </source>
</evidence>
<evidence type="ECO:0000256" key="5">
    <source>
        <dbReference type="ARBA" id="ARBA00022946"/>
    </source>
</evidence>
<keyword evidence="8" id="KW-0275">Fatty acid biosynthesis</keyword>
<dbReference type="CDD" id="cd08292">
    <property type="entry name" value="ETR_like_2"/>
    <property type="match status" value="1"/>
</dbReference>
<evidence type="ECO:0000256" key="4">
    <source>
        <dbReference type="ARBA" id="ARBA00022857"/>
    </source>
</evidence>
<keyword evidence="6" id="KW-0560">Oxidoreductase</keyword>
<dbReference type="InterPro" id="IPR051034">
    <property type="entry name" value="Mito_Enoyl-ACP_Reductase"/>
</dbReference>
<dbReference type="SUPFAM" id="SSF51735">
    <property type="entry name" value="NAD(P)-binding Rossmann-fold domains"/>
    <property type="match status" value="1"/>
</dbReference>
<proteinExistence type="inferred from homology"/>
<dbReference type="Gene3D" id="3.40.50.720">
    <property type="entry name" value="NAD(P)-binding Rossmann-like Domain"/>
    <property type="match status" value="1"/>
</dbReference>
<keyword evidence="4" id="KW-0521">NADP</keyword>
<name>A0ABP9TP15_9MICC</name>
<evidence type="ECO:0000256" key="10">
    <source>
        <dbReference type="ARBA" id="ARBA00048843"/>
    </source>
</evidence>
<dbReference type="InterPro" id="IPR013149">
    <property type="entry name" value="ADH-like_C"/>
</dbReference>
<dbReference type="InterPro" id="IPR013154">
    <property type="entry name" value="ADH-like_N"/>
</dbReference>
<gene>
    <name evidence="12" type="ORF">GCM10025778_30130</name>
</gene>
<dbReference type="InterPro" id="IPR011032">
    <property type="entry name" value="GroES-like_sf"/>
</dbReference>
<evidence type="ECO:0000313" key="13">
    <source>
        <dbReference type="Proteomes" id="UP001501257"/>
    </source>
</evidence>
<evidence type="ECO:0000256" key="9">
    <source>
        <dbReference type="ARBA" id="ARBA00038963"/>
    </source>
</evidence>
<reference evidence="13" key="1">
    <citation type="journal article" date="2019" name="Int. J. Syst. Evol. Microbiol.">
        <title>The Global Catalogue of Microorganisms (GCM) 10K type strain sequencing project: providing services to taxonomists for standard genome sequencing and annotation.</title>
        <authorList>
            <consortium name="The Broad Institute Genomics Platform"/>
            <consortium name="The Broad Institute Genome Sequencing Center for Infectious Disease"/>
            <person name="Wu L."/>
            <person name="Ma J."/>
        </authorList>
    </citation>
    <scope>NUCLEOTIDE SEQUENCE [LARGE SCALE GENOMIC DNA]</scope>
    <source>
        <strain evidence="13">JCM 18952</strain>
    </source>
</reference>
<comment type="caution">
    <text evidence="12">The sequence shown here is derived from an EMBL/GenBank/DDBJ whole genome shotgun (WGS) entry which is preliminary data.</text>
</comment>
<dbReference type="SUPFAM" id="SSF50129">
    <property type="entry name" value="GroES-like"/>
    <property type="match status" value="1"/>
</dbReference>
<dbReference type="PANTHER" id="PTHR43981">
    <property type="entry name" value="ENOYL-[ACYL-CARRIER-PROTEIN] REDUCTASE, MITOCHONDRIAL"/>
    <property type="match status" value="1"/>
</dbReference>
<keyword evidence="5" id="KW-0809">Transit peptide</keyword>